<keyword evidence="2 4" id="KW-0732">Signal</keyword>
<dbReference type="AlphaFoldDB" id="A0A1C4XBA6"/>
<dbReference type="EMBL" id="LT607409">
    <property type="protein sequence ID" value="SCF05655.1"/>
    <property type="molecule type" value="Genomic_DNA"/>
</dbReference>
<evidence type="ECO:0000259" key="5">
    <source>
        <dbReference type="Pfam" id="PF00561"/>
    </source>
</evidence>
<dbReference type="Pfam" id="PF08386">
    <property type="entry name" value="Abhydrolase_4"/>
    <property type="match status" value="1"/>
</dbReference>
<evidence type="ECO:0000256" key="2">
    <source>
        <dbReference type="ARBA" id="ARBA00022729"/>
    </source>
</evidence>
<evidence type="ECO:0000256" key="3">
    <source>
        <dbReference type="ARBA" id="ARBA00022801"/>
    </source>
</evidence>
<dbReference type="Pfam" id="PF00561">
    <property type="entry name" value="Abhydrolase_1"/>
    <property type="match status" value="1"/>
</dbReference>
<comment type="similarity">
    <text evidence="1">Belongs to the peptidase S33 family.</text>
</comment>
<accession>A0A1C4XBA6</accession>
<dbReference type="Gene3D" id="3.40.50.1820">
    <property type="entry name" value="alpha/beta hydrolase"/>
    <property type="match status" value="1"/>
</dbReference>
<name>A0A1C4XBA6_9ACTN</name>
<evidence type="ECO:0000259" key="6">
    <source>
        <dbReference type="Pfam" id="PF08386"/>
    </source>
</evidence>
<gene>
    <name evidence="7" type="ORF">GA0070612_3391</name>
</gene>
<feature type="chain" id="PRO_5008707794" evidence="4">
    <location>
        <begin position="22"/>
        <end position="482"/>
    </location>
</feature>
<dbReference type="InterPro" id="IPR000073">
    <property type="entry name" value="AB_hydrolase_1"/>
</dbReference>
<dbReference type="InterPro" id="IPR013595">
    <property type="entry name" value="Pept_S33_TAP-like_C"/>
</dbReference>
<feature type="signal peptide" evidence="4">
    <location>
        <begin position="1"/>
        <end position="21"/>
    </location>
</feature>
<dbReference type="InterPro" id="IPR051601">
    <property type="entry name" value="Serine_prot/Carboxylest_S33"/>
</dbReference>
<evidence type="ECO:0000256" key="1">
    <source>
        <dbReference type="ARBA" id="ARBA00010088"/>
    </source>
</evidence>
<sequence length="482" mass="51165">MRAMAAFVVACLAIAVAPASAASGATLAWRACPGVDDTRLSCATVQVPLDHARPSGPTIDIMISRLPATDPALRRGVLFTTGGGPGGAGVPEPLNLATIVDPAVRDRYDIVGFDMRFVERSTPITCGQPEEEPGGYWVRTATYQSLEDTAAEAREYARACARHTGWALPFATTAQAARDMDVIRARLGERKLSFLGGSYAAMLGVAYGTLFPHRVDRFVLDSPVNYDLAWRPYELKRLPAFEQNYAAFTGYVADNSAAFGLGATPADVAETLSRAFAEAAIEPIVAGDHAWTTGELGSLTVIATYFEHLWPVVATNLAAIVARTPPPIPLDPRPTPLPGTPGVPADNHTAVNMAFRCGDNVWPRDLATYRDDLARLGSRYPVFGPSIANLNPCAFWPVSQDNTPPLASNRAPAALVLAALRDASVPLANSTATARSITGSRLVTVDKQTHVPLLSGQANACLTGIATAYLVHGHLPKRNTAC</sequence>
<evidence type="ECO:0000313" key="7">
    <source>
        <dbReference type="EMBL" id="SCF05655.1"/>
    </source>
</evidence>
<feature type="domain" description="AB hydrolase-1" evidence="5">
    <location>
        <begin position="83"/>
        <end position="248"/>
    </location>
</feature>
<dbReference type="GO" id="GO:0016787">
    <property type="term" value="F:hydrolase activity"/>
    <property type="evidence" value="ECO:0007669"/>
    <property type="project" value="UniProtKB-KW"/>
</dbReference>
<dbReference type="SUPFAM" id="SSF53474">
    <property type="entry name" value="alpha/beta-Hydrolases"/>
    <property type="match status" value="1"/>
</dbReference>
<evidence type="ECO:0000256" key="4">
    <source>
        <dbReference type="SAM" id="SignalP"/>
    </source>
</evidence>
<protein>
    <submittedName>
        <fullName evidence="7">TAP-like protein</fullName>
    </submittedName>
</protein>
<dbReference type="PANTHER" id="PTHR43248:SF29">
    <property type="entry name" value="TRIPEPTIDYL AMINOPEPTIDASE"/>
    <property type="match status" value="1"/>
</dbReference>
<keyword evidence="8" id="KW-1185">Reference proteome</keyword>
<dbReference type="Proteomes" id="UP000198224">
    <property type="component" value="Chromosome I"/>
</dbReference>
<proteinExistence type="inferred from homology"/>
<feature type="domain" description="Peptidase S33 tripeptidyl aminopeptidase-like C-terminal" evidence="6">
    <location>
        <begin position="380"/>
        <end position="482"/>
    </location>
</feature>
<evidence type="ECO:0000313" key="8">
    <source>
        <dbReference type="Proteomes" id="UP000198224"/>
    </source>
</evidence>
<keyword evidence="3" id="KW-0378">Hydrolase</keyword>
<dbReference type="PANTHER" id="PTHR43248">
    <property type="entry name" value="2-SUCCINYL-6-HYDROXY-2,4-CYCLOHEXADIENE-1-CARBOXYLATE SYNTHASE"/>
    <property type="match status" value="1"/>
</dbReference>
<dbReference type="InterPro" id="IPR029058">
    <property type="entry name" value="AB_hydrolase_fold"/>
</dbReference>
<reference evidence="8" key="1">
    <citation type="submission" date="2016-06" db="EMBL/GenBank/DDBJ databases">
        <authorList>
            <person name="Varghese N."/>
            <person name="Submissions Spin"/>
        </authorList>
    </citation>
    <scope>NUCLEOTIDE SEQUENCE [LARGE SCALE GENOMIC DNA]</scope>
    <source>
        <strain evidence="8">DSM 45160</strain>
    </source>
</reference>
<organism evidence="7 8">
    <name type="scientific">Micromonospora chokoriensis</name>
    <dbReference type="NCBI Taxonomy" id="356851"/>
    <lineage>
        <taxon>Bacteria</taxon>
        <taxon>Bacillati</taxon>
        <taxon>Actinomycetota</taxon>
        <taxon>Actinomycetes</taxon>
        <taxon>Micromonosporales</taxon>
        <taxon>Micromonosporaceae</taxon>
        <taxon>Micromonospora</taxon>
    </lineage>
</organism>